<proteinExistence type="predicted"/>
<dbReference type="Proteomes" id="UP000808388">
    <property type="component" value="Unassembled WGS sequence"/>
</dbReference>
<evidence type="ECO:0000313" key="2">
    <source>
        <dbReference type="EMBL" id="MBI3627200.1"/>
    </source>
</evidence>
<dbReference type="EMBL" id="JACQCQ010000002">
    <property type="protein sequence ID" value="MBI3627200.1"/>
    <property type="molecule type" value="Genomic_DNA"/>
</dbReference>
<dbReference type="AlphaFoldDB" id="A0A9D6LT49"/>
<gene>
    <name evidence="2" type="ORF">HY220_00410</name>
</gene>
<dbReference type="InterPro" id="IPR013216">
    <property type="entry name" value="Methyltransf_11"/>
</dbReference>
<keyword evidence="2" id="KW-0808">Transferase</keyword>
<comment type="caution">
    <text evidence="2">The sequence shown here is derived from an EMBL/GenBank/DDBJ whole genome shotgun (WGS) entry which is preliminary data.</text>
</comment>
<organism evidence="2 3">
    <name type="scientific">Candidatus Sungiibacteriota bacterium</name>
    <dbReference type="NCBI Taxonomy" id="2750080"/>
    <lineage>
        <taxon>Bacteria</taxon>
        <taxon>Candidatus Sungiibacteriota</taxon>
    </lineage>
</organism>
<sequence>MHNVQVEREHYFNWRYIKAERWMSYWHQLENVVSTKPQSVLEIGVGNSIVRETLKKLNIQVTTVDIDASLNPDLVASVVKLPLADNSFDTVLAAEILEHIPFGELENALGELHRVSQEYVVISLPHVGSQFMLSFKIPLLKKVTVFFKVPHFWKTKTSTPEHHWEIGMSGFSLARIRHQFKEARFRVLKARGYADDPAHIHFILEKHD</sequence>
<dbReference type="InterPro" id="IPR029063">
    <property type="entry name" value="SAM-dependent_MTases_sf"/>
</dbReference>
<evidence type="ECO:0000259" key="1">
    <source>
        <dbReference type="Pfam" id="PF08241"/>
    </source>
</evidence>
<keyword evidence="2" id="KW-0489">Methyltransferase</keyword>
<reference evidence="2" key="1">
    <citation type="submission" date="2020-07" db="EMBL/GenBank/DDBJ databases">
        <title>Huge and variable diversity of episymbiotic CPR bacteria and DPANN archaea in groundwater ecosystems.</title>
        <authorList>
            <person name="He C.Y."/>
            <person name="Keren R."/>
            <person name="Whittaker M."/>
            <person name="Farag I.F."/>
            <person name="Doudna J."/>
            <person name="Cate J.H.D."/>
            <person name="Banfield J.F."/>
        </authorList>
    </citation>
    <scope>NUCLEOTIDE SEQUENCE</scope>
    <source>
        <strain evidence="2">NC_groundwater_972_Pr1_S-0.2um_49_27</strain>
    </source>
</reference>
<dbReference type="SUPFAM" id="SSF53335">
    <property type="entry name" value="S-adenosyl-L-methionine-dependent methyltransferases"/>
    <property type="match status" value="1"/>
</dbReference>
<protein>
    <submittedName>
        <fullName evidence="2">Class I SAM-dependent methyltransferase</fullName>
    </submittedName>
</protein>
<feature type="domain" description="Methyltransferase type 11" evidence="1">
    <location>
        <begin position="41"/>
        <end position="115"/>
    </location>
</feature>
<accession>A0A9D6LT49</accession>
<dbReference type="GO" id="GO:0008757">
    <property type="term" value="F:S-adenosylmethionine-dependent methyltransferase activity"/>
    <property type="evidence" value="ECO:0007669"/>
    <property type="project" value="InterPro"/>
</dbReference>
<name>A0A9D6LT49_9BACT</name>
<dbReference type="Gene3D" id="3.40.50.150">
    <property type="entry name" value="Vaccinia Virus protein VP39"/>
    <property type="match status" value="1"/>
</dbReference>
<dbReference type="GO" id="GO:0032259">
    <property type="term" value="P:methylation"/>
    <property type="evidence" value="ECO:0007669"/>
    <property type="project" value="UniProtKB-KW"/>
</dbReference>
<dbReference type="Pfam" id="PF08241">
    <property type="entry name" value="Methyltransf_11"/>
    <property type="match status" value="1"/>
</dbReference>
<evidence type="ECO:0000313" key="3">
    <source>
        <dbReference type="Proteomes" id="UP000808388"/>
    </source>
</evidence>